<dbReference type="Proteomes" id="UP000295680">
    <property type="component" value="Unassembled WGS sequence"/>
</dbReference>
<dbReference type="SUPFAM" id="SSF51338">
    <property type="entry name" value="Composite domain of metallo-dependent hydrolases"/>
    <property type="match status" value="1"/>
</dbReference>
<accession>A0A4R2J7N7</accession>
<dbReference type="PANTHER" id="PTHR11647:SF1">
    <property type="entry name" value="COLLAPSIN RESPONSE MEDIATOR PROTEIN"/>
    <property type="match status" value="1"/>
</dbReference>
<dbReference type="InterPro" id="IPR032466">
    <property type="entry name" value="Metal_Hydrolase"/>
</dbReference>
<dbReference type="OrthoDB" id="9766983at2"/>
<evidence type="ECO:0000259" key="1">
    <source>
        <dbReference type="Pfam" id="PF07969"/>
    </source>
</evidence>
<keyword evidence="3" id="KW-1185">Reference proteome</keyword>
<dbReference type="GO" id="GO:0016812">
    <property type="term" value="F:hydrolase activity, acting on carbon-nitrogen (but not peptide) bonds, in cyclic amides"/>
    <property type="evidence" value="ECO:0007669"/>
    <property type="project" value="TreeGrafter"/>
</dbReference>
<dbReference type="GO" id="GO:0005829">
    <property type="term" value="C:cytosol"/>
    <property type="evidence" value="ECO:0007669"/>
    <property type="project" value="TreeGrafter"/>
</dbReference>
<dbReference type="PANTHER" id="PTHR11647">
    <property type="entry name" value="HYDRANTOINASE/DIHYDROPYRIMIDINASE FAMILY MEMBER"/>
    <property type="match status" value="1"/>
</dbReference>
<dbReference type="AlphaFoldDB" id="A0A4R2J7N7"/>
<reference evidence="2 3" key="1">
    <citation type="submission" date="2019-03" db="EMBL/GenBank/DDBJ databases">
        <title>Genomic Encyclopedia of Type Strains, Phase IV (KMG-IV): sequencing the most valuable type-strain genomes for metagenomic binning, comparative biology and taxonomic classification.</title>
        <authorList>
            <person name="Goeker M."/>
        </authorList>
    </citation>
    <scope>NUCLEOTIDE SEQUENCE [LARGE SCALE GENOMIC DNA]</scope>
    <source>
        <strain evidence="2 3">DSM 45934</strain>
    </source>
</reference>
<dbReference type="Gene3D" id="3.30.1490.130">
    <property type="entry name" value="D-aminoacylase. Domain 3"/>
    <property type="match status" value="1"/>
</dbReference>
<dbReference type="InterPro" id="IPR023100">
    <property type="entry name" value="D-aminoacylase_insert_dom_sf"/>
</dbReference>
<dbReference type="EMBL" id="SLWS01000009">
    <property type="protein sequence ID" value="TCO54167.1"/>
    <property type="molecule type" value="Genomic_DNA"/>
</dbReference>
<evidence type="ECO:0000313" key="3">
    <source>
        <dbReference type="Proteomes" id="UP000295680"/>
    </source>
</evidence>
<organism evidence="2 3">
    <name type="scientific">Actinocrispum wychmicini</name>
    <dbReference type="NCBI Taxonomy" id="1213861"/>
    <lineage>
        <taxon>Bacteria</taxon>
        <taxon>Bacillati</taxon>
        <taxon>Actinomycetota</taxon>
        <taxon>Actinomycetes</taxon>
        <taxon>Pseudonocardiales</taxon>
        <taxon>Pseudonocardiaceae</taxon>
        <taxon>Actinocrispum</taxon>
    </lineage>
</organism>
<dbReference type="RefSeq" id="WP_132123160.1">
    <property type="nucleotide sequence ID" value="NZ_SLWS01000009.1"/>
</dbReference>
<dbReference type="GO" id="GO:0016811">
    <property type="term" value="F:hydrolase activity, acting on carbon-nitrogen (but not peptide) bonds, in linear amides"/>
    <property type="evidence" value="ECO:0007669"/>
    <property type="project" value="InterPro"/>
</dbReference>
<protein>
    <submittedName>
        <fullName evidence="2">N-acyl-D-amino-acid deacylase</fullName>
    </submittedName>
</protein>
<evidence type="ECO:0000313" key="2">
    <source>
        <dbReference type="EMBL" id="TCO54167.1"/>
    </source>
</evidence>
<dbReference type="SUPFAM" id="SSF51556">
    <property type="entry name" value="Metallo-dependent hydrolases"/>
    <property type="match status" value="1"/>
</dbReference>
<name>A0A4R2J7N7_9PSEU</name>
<dbReference type="InterPro" id="IPR011059">
    <property type="entry name" value="Metal-dep_hydrolase_composite"/>
</dbReference>
<dbReference type="Pfam" id="PF07969">
    <property type="entry name" value="Amidohydro_3"/>
    <property type="match status" value="1"/>
</dbReference>
<feature type="domain" description="Amidohydrolase 3" evidence="1">
    <location>
        <begin position="46"/>
        <end position="514"/>
    </location>
</feature>
<dbReference type="Gene3D" id="2.30.40.10">
    <property type="entry name" value="Urease, subunit C, domain 1"/>
    <property type="match status" value="1"/>
</dbReference>
<dbReference type="Gene3D" id="3.20.20.140">
    <property type="entry name" value="Metal-dependent hydrolases"/>
    <property type="match status" value="2"/>
</dbReference>
<comment type="caution">
    <text evidence="2">The sequence shown here is derived from an EMBL/GenBank/DDBJ whole genome shotgun (WGS) entry which is preliminary data.</text>
</comment>
<dbReference type="InterPro" id="IPR013108">
    <property type="entry name" value="Amidohydro_3"/>
</dbReference>
<dbReference type="InterPro" id="IPR050378">
    <property type="entry name" value="Metallo-dep_Hydrolases_sf"/>
</dbReference>
<sequence length="533" mass="56853">MSDTTLIQGGTVYDGLGGPGQRADLLVDGDRIGAVVPPTDEPAAVDVLDATGCAVAPGFINILSHAYGTLQQDGRGLSDLRQGVTTEVFGEGLSLGPLTEELAELVLGQLVEHSGVRHWWPRLADFLTSLQSRGVAPNVASFVGAHNLRMSQAGADNRPLTGQELARAKALLNEELADGALGVGSALIYPPGSYASTEELVEYARVIAEHDGLYISHIRSEGDRLLEGVREVLTIAERSGVRSEIYHLKAVGKANWPQLSDAIHEINEARAKGLAVTADVYPYTAGMTALHAVIPPVLHDGGAPALLGRLRDHGFRAEVKRQIRTHEGDWENLYQAAGGGTGILLLADLADGRPYGGMTLTQIAAAQGQADELDTLIDLVLAEPDLEAAYFMGHTDNIRMALRQPWVSVGSDSEAISVELAEHVPVHPRAYGAFARILGRYVREEGVLSLAEAIRRMTSLPADVLRLRGRGQLTVGSYADVVVFDPQTINDHATYAQPHQYATGVRHVVVNGVVALRDGEPTGALPGRALRRG</sequence>
<gene>
    <name evidence="2" type="ORF">EV192_109147</name>
</gene>
<proteinExistence type="predicted"/>